<evidence type="ECO:0000313" key="4">
    <source>
        <dbReference type="Proteomes" id="UP000001661"/>
    </source>
</evidence>
<dbReference type="AlphaFoldDB" id="D9QSX0"/>
<dbReference type="Proteomes" id="UP000001661">
    <property type="component" value="Chromosome"/>
</dbReference>
<dbReference type="GO" id="GO:0016462">
    <property type="term" value="F:pyrophosphatase activity"/>
    <property type="evidence" value="ECO:0007669"/>
    <property type="project" value="TreeGrafter"/>
</dbReference>
<dbReference type="Gene3D" id="3.30.420.40">
    <property type="match status" value="1"/>
</dbReference>
<sequence length="298" mass="32635">MPKVAAIDIGTNSTRLLIAKIEKDQSINPLATELKTTRLGAGVDKSGYLQNEAIIRTVEALKEYAELIADYQVEAVRAVATSAVRDVSNQQEFINEVKTDTGIEVEIIDGSREADLSYLGATKGLDCQLTDDNLVLDIGGGSTEFIFGSETEIKEKVSVDVGAVRMTEKETKLKSRQELIGELLNPVLNKLQGRVKMLLGVGGTITTLAAVDQQLSPYNPEEVHGYQLELERIKRILSDLSAKTIDERKEVVGLQPERADIIVAGVRILLEVMDNLNISEITVSEADILDGLIYDYCK</sequence>
<dbReference type="InterPro" id="IPR043129">
    <property type="entry name" value="ATPase_NBD"/>
</dbReference>
<evidence type="ECO:0000256" key="1">
    <source>
        <dbReference type="ARBA" id="ARBA00007125"/>
    </source>
</evidence>
<dbReference type="STRING" id="574087.Acear_0107"/>
<name>D9QSX0_ACEAZ</name>
<dbReference type="CDD" id="cd24054">
    <property type="entry name" value="ASKHA_NBD_AaPPX-GppA_MtPPX2-like"/>
    <property type="match status" value="1"/>
</dbReference>
<comment type="similarity">
    <text evidence="1">Belongs to the GppA/Ppx family.</text>
</comment>
<dbReference type="OrthoDB" id="9807195at2"/>
<dbReference type="PANTHER" id="PTHR30005:SF0">
    <property type="entry name" value="RETROGRADE REGULATION PROTEIN 2"/>
    <property type="match status" value="1"/>
</dbReference>
<evidence type="ECO:0000313" key="3">
    <source>
        <dbReference type="EMBL" id="ADL11658.1"/>
    </source>
</evidence>
<dbReference type="Pfam" id="PF02541">
    <property type="entry name" value="Ppx-GppA"/>
    <property type="match status" value="1"/>
</dbReference>
<dbReference type="SUPFAM" id="SSF53067">
    <property type="entry name" value="Actin-like ATPase domain"/>
    <property type="match status" value="2"/>
</dbReference>
<dbReference type="HOGENOM" id="CLU_025908_1_2_9"/>
<dbReference type="Gene3D" id="3.30.420.150">
    <property type="entry name" value="Exopolyphosphatase. Domain 2"/>
    <property type="match status" value="1"/>
</dbReference>
<organism evidence="3 4">
    <name type="scientific">Acetohalobium arabaticum (strain ATCC 49924 / DSM 5501 / Z-7288)</name>
    <dbReference type="NCBI Taxonomy" id="574087"/>
    <lineage>
        <taxon>Bacteria</taxon>
        <taxon>Bacillati</taxon>
        <taxon>Bacillota</taxon>
        <taxon>Clostridia</taxon>
        <taxon>Halanaerobiales</taxon>
        <taxon>Halobacteroidaceae</taxon>
        <taxon>Acetohalobium</taxon>
    </lineage>
</organism>
<dbReference type="EMBL" id="CP002105">
    <property type="protein sequence ID" value="ADL11658.1"/>
    <property type="molecule type" value="Genomic_DNA"/>
</dbReference>
<dbReference type="InterPro" id="IPR050273">
    <property type="entry name" value="GppA/Ppx_hydrolase"/>
</dbReference>
<evidence type="ECO:0000259" key="2">
    <source>
        <dbReference type="Pfam" id="PF02541"/>
    </source>
</evidence>
<dbReference type="PANTHER" id="PTHR30005">
    <property type="entry name" value="EXOPOLYPHOSPHATASE"/>
    <property type="match status" value="1"/>
</dbReference>
<dbReference type="InterPro" id="IPR003695">
    <property type="entry name" value="Ppx_GppA_N"/>
</dbReference>
<dbReference type="RefSeq" id="WP_013277105.1">
    <property type="nucleotide sequence ID" value="NC_014378.1"/>
</dbReference>
<reference evidence="3 4" key="1">
    <citation type="journal article" date="2010" name="Stand. Genomic Sci.">
        <title>Complete genome sequence of Acetohalobium arabaticum type strain (Z-7288).</title>
        <authorList>
            <person name="Sikorski J."/>
            <person name="Lapidus A."/>
            <person name="Chertkov O."/>
            <person name="Lucas S."/>
            <person name="Copeland A."/>
            <person name="Glavina Del Rio T."/>
            <person name="Nolan M."/>
            <person name="Tice H."/>
            <person name="Cheng J.F."/>
            <person name="Han C."/>
            <person name="Brambilla E."/>
            <person name="Pitluck S."/>
            <person name="Liolios K."/>
            <person name="Ivanova N."/>
            <person name="Mavromatis K."/>
            <person name="Mikhailova N."/>
            <person name="Pati A."/>
            <person name="Bruce D."/>
            <person name="Detter C."/>
            <person name="Tapia R."/>
            <person name="Goodwin L."/>
            <person name="Chen A."/>
            <person name="Palaniappan K."/>
            <person name="Land M."/>
            <person name="Hauser L."/>
            <person name="Chang Y.J."/>
            <person name="Jeffries C.D."/>
            <person name="Rohde M."/>
            <person name="Goker M."/>
            <person name="Spring S."/>
            <person name="Woyke T."/>
            <person name="Bristow J."/>
            <person name="Eisen J.A."/>
            <person name="Markowitz V."/>
            <person name="Hugenholtz P."/>
            <person name="Kyrpides N.C."/>
            <person name="Klenk H.P."/>
        </authorList>
    </citation>
    <scope>NUCLEOTIDE SEQUENCE [LARGE SCALE GENOMIC DNA]</scope>
    <source>
        <strain evidence="4">ATCC 49924 / DSM 5501 / Z-7288</strain>
    </source>
</reference>
<dbReference type="eggNOG" id="COG0248">
    <property type="taxonomic scope" value="Bacteria"/>
</dbReference>
<accession>D9QSX0</accession>
<gene>
    <name evidence="3" type="ordered locus">Acear_0107</name>
</gene>
<feature type="domain" description="Ppx/GppA phosphatase N-terminal" evidence="2">
    <location>
        <begin position="22"/>
        <end position="296"/>
    </location>
</feature>
<dbReference type="KEGG" id="aar:Acear_0107"/>
<keyword evidence="4" id="KW-1185">Reference proteome</keyword>
<protein>
    <submittedName>
        <fullName evidence="3">Ppx/GppA phosphatase</fullName>
    </submittedName>
</protein>
<proteinExistence type="inferred from homology"/>